<feature type="non-terminal residue" evidence="1">
    <location>
        <position position="1"/>
    </location>
</feature>
<dbReference type="AlphaFoldDB" id="X1K5D8"/>
<organism evidence="1">
    <name type="scientific">marine sediment metagenome</name>
    <dbReference type="NCBI Taxonomy" id="412755"/>
    <lineage>
        <taxon>unclassified sequences</taxon>
        <taxon>metagenomes</taxon>
        <taxon>ecological metagenomes</taxon>
    </lineage>
</organism>
<evidence type="ECO:0008006" key="2">
    <source>
        <dbReference type="Google" id="ProtNLM"/>
    </source>
</evidence>
<gene>
    <name evidence="1" type="ORF">S06H3_02517</name>
</gene>
<sequence length="49" mass="5238">ILISSELPEILGMSNNVIVMHEGVITAKFTREGANSKKIIRAAIGSISK</sequence>
<accession>X1K5D8</accession>
<reference evidence="1" key="1">
    <citation type="journal article" date="2014" name="Front. Microbiol.">
        <title>High frequency of phylogenetically diverse reductive dehalogenase-homologous genes in deep subseafloor sedimentary metagenomes.</title>
        <authorList>
            <person name="Kawai M."/>
            <person name="Futagami T."/>
            <person name="Toyoda A."/>
            <person name="Takaki Y."/>
            <person name="Nishi S."/>
            <person name="Hori S."/>
            <person name="Arai W."/>
            <person name="Tsubouchi T."/>
            <person name="Morono Y."/>
            <person name="Uchiyama I."/>
            <person name="Ito T."/>
            <person name="Fujiyama A."/>
            <person name="Inagaki F."/>
            <person name="Takami H."/>
        </authorList>
    </citation>
    <scope>NUCLEOTIDE SEQUENCE</scope>
    <source>
        <strain evidence="1">Expedition CK06-06</strain>
    </source>
</reference>
<evidence type="ECO:0000313" key="1">
    <source>
        <dbReference type="EMBL" id="GAI01783.1"/>
    </source>
</evidence>
<comment type="caution">
    <text evidence="1">The sequence shown here is derived from an EMBL/GenBank/DDBJ whole genome shotgun (WGS) entry which is preliminary data.</text>
</comment>
<dbReference type="EMBL" id="BARV01000747">
    <property type="protein sequence ID" value="GAI01783.1"/>
    <property type="molecule type" value="Genomic_DNA"/>
</dbReference>
<protein>
    <recommendedName>
        <fullName evidence="2">D-xylose ABC transporter ATP-binding protein</fullName>
    </recommendedName>
</protein>
<proteinExistence type="predicted"/>
<name>X1K5D8_9ZZZZ</name>